<dbReference type="InterPro" id="IPR042099">
    <property type="entry name" value="ANL_N_sf"/>
</dbReference>
<gene>
    <name evidence="8" type="ORF">SAMN02910414_01421</name>
</gene>
<dbReference type="SUPFAM" id="SSF56801">
    <property type="entry name" value="Acetyl-CoA synthetase-like"/>
    <property type="match status" value="2"/>
</dbReference>
<keyword evidence="5" id="KW-0677">Repeat</keyword>
<dbReference type="Proteomes" id="UP000183918">
    <property type="component" value="Unassembled WGS sequence"/>
</dbReference>
<dbReference type="Gene3D" id="3.30.300.30">
    <property type="match status" value="3"/>
</dbReference>
<dbReference type="Gene3D" id="3.40.50.150">
    <property type="entry name" value="Vaccinia Virus protein VP39"/>
    <property type="match status" value="1"/>
</dbReference>
<dbReference type="InterPro" id="IPR009081">
    <property type="entry name" value="PP-bd_ACP"/>
</dbReference>
<dbReference type="GO" id="GO:0043041">
    <property type="term" value="P:amino acid activation for nonribosomal peptide biosynthetic process"/>
    <property type="evidence" value="ECO:0007669"/>
    <property type="project" value="TreeGrafter"/>
</dbReference>
<dbReference type="SUPFAM" id="SSF52777">
    <property type="entry name" value="CoA-dependent acyltransferases"/>
    <property type="match status" value="4"/>
</dbReference>
<dbReference type="Gene3D" id="3.30.559.30">
    <property type="entry name" value="Nonribosomal peptide synthetase, condensation domain"/>
    <property type="match status" value="2"/>
</dbReference>
<dbReference type="Pfam" id="PF00668">
    <property type="entry name" value="Condensation"/>
    <property type="match status" value="2"/>
</dbReference>
<dbReference type="Pfam" id="PF00501">
    <property type="entry name" value="AMP-binding"/>
    <property type="match status" value="2"/>
</dbReference>
<proteinExistence type="predicted"/>
<dbReference type="InterPro" id="IPR013217">
    <property type="entry name" value="Methyltransf_12"/>
</dbReference>
<evidence type="ECO:0000256" key="3">
    <source>
        <dbReference type="ARBA" id="ARBA00022553"/>
    </source>
</evidence>
<evidence type="ECO:0000256" key="1">
    <source>
        <dbReference type="ARBA" id="ARBA00001957"/>
    </source>
</evidence>
<accession>A0A1H3JC65</accession>
<dbReference type="PANTHER" id="PTHR45527:SF10">
    <property type="entry name" value="PYOCHELIN SYNTHASE PCHF"/>
    <property type="match status" value="1"/>
</dbReference>
<dbReference type="GO" id="GO:0008610">
    <property type="term" value="P:lipid biosynthetic process"/>
    <property type="evidence" value="ECO:0007669"/>
    <property type="project" value="UniProtKB-ARBA"/>
</dbReference>
<keyword evidence="9" id="KW-1185">Reference proteome</keyword>
<dbReference type="InterPro" id="IPR029063">
    <property type="entry name" value="SAM-dependent_MTases_sf"/>
</dbReference>
<evidence type="ECO:0000256" key="2">
    <source>
        <dbReference type="ARBA" id="ARBA00022450"/>
    </source>
</evidence>
<name>A0A1H3JC65_9FIRM</name>
<protein>
    <submittedName>
        <fullName evidence="8">Nonribosomal peptide synthase</fullName>
    </submittedName>
</protein>
<dbReference type="InterPro" id="IPR010071">
    <property type="entry name" value="AA_adenyl_dom"/>
</dbReference>
<dbReference type="GO" id="GO:0009403">
    <property type="term" value="P:toxin biosynthetic process"/>
    <property type="evidence" value="ECO:0007669"/>
    <property type="project" value="UniProtKB-ARBA"/>
</dbReference>
<evidence type="ECO:0000313" key="9">
    <source>
        <dbReference type="Proteomes" id="UP000183918"/>
    </source>
</evidence>
<dbReference type="PANTHER" id="PTHR45527">
    <property type="entry name" value="NONRIBOSOMAL PEPTIDE SYNTHETASE"/>
    <property type="match status" value="1"/>
</dbReference>
<dbReference type="Pfam" id="PF00550">
    <property type="entry name" value="PP-binding"/>
    <property type="match status" value="2"/>
</dbReference>
<dbReference type="Gene3D" id="1.10.1200.10">
    <property type="entry name" value="ACP-like"/>
    <property type="match status" value="2"/>
</dbReference>
<dbReference type="STRING" id="1122142.SAMN02910414_01421"/>
<keyword evidence="6" id="KW-0045">Antibiotic biosynthesis</keyword>
<dbReference type="RefSeq" id="WP_074717482.1">
    <property type="nucleotide sequence ID" value="NZ_FNPG01000015.1"/>
</dbReference>
<dbReference type="InterPro" id="IPR036736">
    <property type="entry name" value="ACP-like_sf"/>
</dbReference>
<dbReference type="InterPro" id="IPR020845">
    <property type="entry name" value="AMP-binding_CS"/>
</dbReference>
<keyword evidence="4" id="KW-0436">Ligase</keyword>
<evidence type="ECO:0000256" key="4">
    <source>
        <dbReference type="ARBA" id="ARBA00022598"/>
    </source>
</evidence>
<reference evidence="8 9" key="1">
    <citation type="submission" date="2016-10" db="EMBL/GenBank/DDBJ databases">
        <authorList>
            <person name="de Groot N.N."/>
        </authorList>
    </citation>
    <scope>NUCLEOTIDE SEQUENCE [LARGE SCALE GENOMIC DNA]</scope>
    <source>
        <strain evidence="8 9">DSM 14045</strain>
    </source>
</reference>
<dbReference type="PROSITE" id="PS50075">
    <property type="entry name" value="CARRIER"/>
    <property type="match status" value="2"/>
</dbReference>
<feature type="domain" description="Carrier" evidence="7">
    <location>
        <begin position="1322"/>
        <end position="1396"/>
    </location>
</feature>
<dbReference type="InterPro" id="IPR045851">
    <property type="entry name" value="AMP-bd_C_sf"/>
</dbReference>
<dbReference type="Gene3D" id="3.30.559.10">
    <property type="entry name" value="Chloramphenicol acetyltransferase-like domain"/>
    <property type="match status" value="2"/>
</dbReference>
<organism evidence="8 9">
    <name type="scientific">Lachnobacterium bovis DSM 14045</name>
    <dbReference type="NCBI Taxonomy" id="1122142"/>
    <lineage>
        <taxon>Bacteria</taxon>
        <taxon>Bacillati</taxon>
        <taxon>Bacillota</taxon>
        <taxon>Clostridia</taxon>
        <taxon>Lachnospirales</taxon>
        <taxon>Lachnospiraceae</taxon>
        <taxon>Lachnobacterium</taxon>
    </lineage>
</organism>
<dbReference type="InterPro" id="IPR023213">
    <property type="entry name" value="CAT-like_dom_sf"/>
</dbReference>
<dbReference type="Pfam" id="PF08242">
    <property type="entry name" value="Methyltransf_12"/>
    <property type="match status" value="1"/>
</dbReference>
<evidence type="ECO:0000256" key="5">
    <source>
        <dbReference type="ARBA" id="ARBA00022737"/>
    </source>
</evidence>
<dbReference type="GO" id="GO:0017000">
    <property type="term" value="P:antibiotic biosynthetic process"/>
    <property type="evidence" value="ECO:0007669"/>
    <property type="project" value="UniProtKB-KW"/>
</dbReference>
<evidence type="ECO:0000259" key="7">
    <source>
        <dbReference type="PROSITE" id="PS50075"/>
    </source>
</evidence>
<dbReference type="GO" id="GO:0005737">
    <property type="term" value="C:cytoplasm"/>
    <property type="evidence" value="ECO:0007669"/>
    <property type="project" value="TreeGrafter"/>
</dbReference>
<dbReference type="CDD" id="cd02440">
    <property type="entry name" value="AdoMet_MTases"/>
    <property type="match status" value="1"/>
</dbReference>
<dbReference type="InterPro" id="IPR000873">
    <property type="entry name" value="AMP-dep_synth/lig_dom"/>
</dbReference>
<comment type="cofactor">
    <cofactor evidence="1">
        <name>pantetheine 4'-phosphate</name>
        <dbReference type="ChEBI" id="CHEBI:47942"/>
    </cofactor>
</comment>
<dbReference type="InterPro" id="IPR006162">
    <property type="entry name" value="Ppantetheine_attach_site"/>
</dbReference>
<dbReference type="OrthoDB" id="9778383at2"/>
<evidence type="ECO:0000256" key="6">
    <source>
        <dbReference type="ARBA" id="ARBA00023194"/>
    </source>
</evidence>
<dbReference type="EMBL" id="FNPG01000015">
    <property type="protein sequence ID" value="SDY37521.1"/>
    <property type="molecule type" value="Genomic_DNA"/>
</dbReference>
<dbReference type="InterPro" id="IPR001242">
    <property type="entry name" value="Condensation_dom"/>
</dbReference>
<dbReference type="Gene3D" id="3.40.50.12780">
    <property type="entry name" value="N-terminal domain of ligase-like"/>
    <property type="match status" value="2"/>
</dbReference>
<dbReference type="NCBIfam" id="TIGR01733">
    <property type="entry name" value="AA-adenyl-dom"/>
    <property type="match status" value="2"/>
</dbReference>
<dbReference type="GO" id="GO:0016874">
    <property type="term" value="F:ligase activity"/>
    <property type="evidence" value="ECO:0007669"/>
    <property type="project" value="UniProtKB-KW"/>
</dbReference>
<dbReference type="PROSITE" id="PS00012">
    <property type="entry name" value="PHOSPHOPANTETHEINE"/>
    <property type="match status" value="1"/>
</dbReference>
<sequence length="2466" mass="285649">MNKKRLLTDVQFAYMAGRNENIYLGGVSTHFYIEFDRKLVPEKLELAVNKLIKKQEMMRAYISDDGTQTILDKVPYYKVKCEQLDKMLEEDKQKVLSEYRKNTSNRIFELGKWPMFEFHLFKLDSNMYRLAIDFDMMIVDGMSTELIIQEILHFYEDGEDEKLKYNFSDYLDYKFQKNEDLKEKEMDFWNERIEDFISGPFLNKVDNDLPTVPQFDYVEQIIDKQDWDKIKVQLKKQRILPSIYLLTSYAKTVSKWMNCNRITINMTISDRKGEKGMNLSGVIGDFTKIIPIDFDFTIHNDIYEICRITQQKISLYKKHLNCNMLAFAKEVCNKDGVKNKAAFPFVFTGMFFDLAKQGWNDFGERVYQVSQTPQVLLDNQITLKSGELTVHWDFPKQYWIKDKLKKMQDYFMEIVLNGKSDSLKNYTMDFLKKYNNTKKNDYYVSPIAMIKKQAVVKPDDTAIMTKDSELTYEELDEMSTKEANYLIEKYGYKKGFIIEDERHYTTIVHMLAVAKTGGFYVPIQTDLPSNRKHYIMEKSEAEAVLTRETYNEKNINSYSTENNFVEENPDDLLYVIYTSGTTGQPKGVKITRKAMMNTVLDINNRFQVKNDDTFICISSFGFDLSVYDVFGALIKGASIFIHDSRENVYDMIKEIDEFKISVWNTVPAIMQLLVNELDENYINTTLRLVLLSGDWISIDLINRIKSKFINAQIISLGGATEASIWSIYFPIKSIESQWKSIPYGYPLSNQKMYILGYDKDPLPKGVEGDIYIGGDGLSLGYQNDEEKTNLAFINHPVLGRLYYTGDRGYFSEAGYMVFCGRYDGQVKIHGNRIELGEIETCIKKLPNIVSAIAQVVSLDENVKKLFAYYVPSENGKYDVEWIDNTSQKQKLVLDEKQKKLPSHITVEEYVDMTDALEKVSSAIINNAFYKLDFFTREGQIYSIDELFLSGRVVKKYNKLLNQWADVLAKEEKISKIKEGIYKVKNPLKEVNVDELYHDIKNKRGISYWKGSFEFLDLCNKNVINILKADVNPLTILFPEGETNRAENIYRSNPVAEYMNMLTASIIEEYVKNWNKKRQIRILEFGAGTGGTTKSILERVEKYEVDYTFTDISTFFTEKAKEQFKQYDFVKYGIFNIDELPQKQGYSEESFDIIIGANVLHDAMVIKKTLKNFRYLLSKEGLLVALEVTTNKIFHKVSIGFIEGFSGYNDERLKKNEPLLTVKEWKNQMKECGFTNVQSYPNNNSVANAFEQHVMCCYASSKREYTSEKELLKNLKNNLPPYMIPDKIYSLYELPLNKNSKVDFKELPFDFKSTSKDNSKIVKPVTRTEKLLHEIMCEILDYQELSIDANIFTLGADSLKSISIITRLKKHNMEVSLSDLYKYSTIKQLADFIENFNEGVQNELEELSDFKPDLEHRYDPFPLSDLQESYYIGAHETEGFNSIPTAGYVEIECPNYDNERLNKVIKTIIERHDILRAYIDKDGIQHVLKEVKDFRVETVDLRRFNKAKKEEVLAKTRKDMVASRLDLTKAPLFKCIISQIKDDYAIIHIYADGQIMDGWSFQLFFTELGKLYKNPDKKMPPLKVTFRDYIRYREAVKTTQKYENDKKYWMEKINSLPAAGVLPLENDIDKLDSIEGIQVECGLDIESWKKIEKKAIEHGVSAFSVLMTSFALAVAKWNDKRRFLLNIPEFYRPKFHEDIYKILGECASFLLFTVDDNKEDTFCEKVIKTQQQIMELKDHNSFSGMEVTREIYRNNNGYNEVLAPLVFGMLPDAQEFEDEFINIQKEGMRIRYQENHTSQIWIDVNTCVYSDRIEFNYNSLKGLIKVDILKKLAEMQKSVLLKAANDDNYWNSKVEIELPEEDKKIIDMANNTEKEFKIPTMSLPDILSESFDKYANNVLIKMKDKSYTYSKIQEMVNTLAYELKKHGIKKGDLVAVYIGKGLEQIVSALAVQYIGAVYVPIEYSYSNNILNNTLKWIDCKSIIVMYEDKAEVSKFVSNVISINEKTLISNNKPIKVEKVSSKDVGIIIHTSGTTGRPKSVMIKHESLVNAIMFTNKRYNVSSDDSAIAVTNYAHDMSLYDIFGMIQVGASIVVPEESKSKDPEYWIELVKEHNVSIWNSVPAMLDMYLEALKTNNILDVLSLRLIILGGDYIKPSLLKKCRQYNTSVKFVSVGGPTETTLWNIFHDIEEKDIAEGVIPYGKPIDNNRYYILNENMQQVPLGVTATLYAAGIGVSSGYCENTELTAEKFIYWKGERLYNTGDKGHYREDGTIIFDGREDQQVKVNGKRIELSAISSQAETNEKVRQSVAILNKKNQIVLFYTGDKAIENEIRMTLEEKIPDYMVPKRFIRVERIPMTSNAKVDKKELRRIFDVHINQKQIKEKKTNSQTCLEELLKEKFCDLLELSADEVNIDSDFFAMGGNSLIAMKLLSQLRETFEVDITLTDLFTTSTIREMKDLLEERNAVIKI</sequence>
<keyword evidence="3" id="KW-0597">Phosphoprotein</keyword>
<dbReference type="SUPFAM" id="SSF47336">
    <property type="entry name" value="ACP-like"/>
    <property type="match status" value="2"/>
</dbReference>
<dbReference type="NCBIfam" id="NF003417">
    <property type="entry name" value="PRK04813.1"/>
    <property type="match status" value="3"/>
</dbReference>
<dbReference type="SMART" id="SM00823">
    <property type="entry name" value="PKS_PP"/>
    <property type="match status" value="1"/>
</dbReference>
<feature type="domain" description="Carrier" evidence="7">
    <location>
        <begin position="2384"/>
        <end position="2461"/>
    </location>
</feature>
<keyword evidence="2" id="KW-0596">Phosphopantetheine</keyword>
<dbReference type="GO" id="GO:0031177">
    <property type="term" value="F:phosphopantetheine binding"/>
    <property type="evidence" value="ECO:0007669"/>
    <property type="project" value="InterPro"/>
</dbReference>
<dbReference type="InterPro" id="IPR020806">
    <property type="entry name" value="PKS_PP-bd"/>
</dbReference>
<dbReference type="PROSITE" id="PS00455">
    <property type="entry name" value="AMP_BINDING"/>
    <property type="match status" value="2"/>
</dbReference>
<dbReference type="SUPFAM" id="SSF53335">
    <property type="entry name" value="S-adenosyl-L-methionine-dependent methyltransferases"/>
    <property type="match status" value="1"/>
</dbReference>
<evidence type="ECO:0000313" key="8">
    <source>
        <dbReference type="EMBL" id="SDY37521.1"/>
    </source>
</evidence>